<dbReference type="AlphaFoldDB" id="A0A6G9QSB8"/>
<geneLocation type="plasmid" evidence="1 2">
    <name>pPN3F2_2</name>
</geneLocation>
<dbReference type="EMBL" id="CP050315">
    <property type="protein sequence ID" value="QIR16679.1"/>
    <property type="molecule type" value="Genomic_DNA"/>
</dbReference>
<sequence>MNTNTAKVINTGSESPLMSVVDKKPAGEFKTVSTIADEFLASNKPKPAPKENALNFTNSKGVACVDKITEEHTAEFKALLTNLTVKLALELGLSVTDVICKVSEDQSTLKIGLNASTVNFFGLDHYGRSYLSHCSSIEFNPAWLGVKFKPNKTEMVITGYDPEGNRLRIFNGTSTLWVREVSFSNIRQYFIQNV</sequence>
<evidence type="ECO:0000313" key="2">
    <source>
        <dbReference type="Proteomes" id="UP000502608"/>
    </source>
</evidence>
<dbReference type="KEGG" id="saes:HBH39_19595"/>
<evidence type="ECO:0000313" key="1">
    <source>
        <dbReference type="EMBL" id="QIR16679.1"/>
    </source>
</evidence>
<reference evidence="1 2" key="1">
    <citation type="submission" date="2020-03" db="EMBL/GenBank/DDBJ databases">
        <title>Complete genome sequence of Shewanella sp.</title>
        <authorList>
            <person name="Kim Y.-S."/>
            <person name="Kim S.-J."/>
            <person name="Jung H.-K."/>
            <person name="Kim K.-H."/>
        </authorList>
    </citation>
    <scope>NUCLEOTIDE SEQUENCE [LARGE SCALE GENOMIC DNA]</scope>
    <source>
        <strain evidence="1 2">PN3F2</strain>
        <plasmid evidence="1 2">pPN3F2_2</plasmid>
    </source>
</reference>
<keyword evidence="1" id="KW-0614">Plasmid</keyword>
<organism evidence="1 2">
    <name type="scientific">Shewanella aestuarii</name>
    <dbReference type="NCBI Taxonomy" id="1028752"/>
    <lineage>
        <taxon>Bacteria</taxon>
        <taxon>Pseudomonadati</taxon>
        <taxon>Pseudomonadota</taxon>
        <taxon>Gammaproteobacteria</taxon>
        <taxon>Alteromonadales</taxon>
        <taxon>Shewanellaceae</taxon>
        <taxon>Shewanella</taxon>
    </lineage>
</organism>
<keyword evidence="2" id="KW-1185">Reference proteome</keyword>
<gene>
    <name evidence="1" type="ORF">HBH39_19595</name>
</gene>
<name>A0A6G9QSB8_9GAMM</name>
<proteinExistence type="predicted"/>
<accession>A0A6G9QSB8</accession>
<dbReference type="RefSeq" id="WP_167680507.1">
    <property type="nucleotide sequence ID" value="NZ_CP050315.1"/>
</dbReference>
<protein>
    <submittedName>
        <fullName evidence="1">Uncharacterized protein</fullName>
    </submittedName>
</protein>
<dbReference type="Proteomes" id="UP000502608">
    <property type="component" value="Plasmid pPN3F2_2"/>
</dbReference>